<evidence type="ECO:0000313" key="1">
    <source>
        <dbReference type="EMBL" id="KAI3700438.1"/>
    </source>
</evidence>
<comment type="caution">
    <text evidence="1">The sequence shown here is derived from an EMBL/GenBank/DDBJ whole genome shotgun (WGS) entry which is preliminary data.</text>
</comment>
<gene>
    <name evidence="1" type="ORF">L2E82_45066</name>
</gene>
<accession>A0ACB8ZS26</accession>
<name>A0ACB8ZS26_CICIN</name>
<organism evidence="1 2">
    <name type="scientific">Cichorium intybus</name>
    <name type="common">Chicory</name>
    <dbReference type="NCBI Taxonomy" id="13427"/>
    <lineage>
        <taxon>Eukaryota</taxon>
        <taxon>Viridiplantae</taxon>
        <taxon>Streptophyta</taxon>
        <taxon>Embryophyta</taxon>
        <taxon>Tracheophyta</taxon>
        <taxon>Spermatophyta</taxon>
        <taxon>Magnoliopsida</taxon>
        <taxon>eudicotyledons</taxon>
        <taxon>Gunneridae</taxon>
        <taxon>Pentapetalae</taxon>
        <taxon>asterids</taxon>
        <taxon>campanulids</taxon>
        <taxon>Asterales</taxon>
        <taxon>Asteraceae</taxon>
        <taxon>Cichorioideae</taxon>
        <taxon>Cichorieae</taxon>
        <taxon>Cichoriinae</taxon>
        <taxon>Cichorium</taxon>
    </lineage>
</organism>
<keyword evidence="2" id="KW-1185">Reference proteome</keyword>
<dbReference type="EMBL" id="CM042016">
    <property type="protein sequence ID" value="KAI3700438.1"/>
    <property type="molecule type" value="Genomic_DNA"/>
</dbReference>
<proteinExistence type="predicted"/>
<sequence>MKQAPSPLPHIVEAKDAKNPKLKAVANLEFTVEEKEKKKGLLLISSMILIPAVPSHQLYCYQLSLAWRKAIRCLWVAVHFSLIRVHYILDKGEIRDEIGQMTEDAWKLKVPGRRRLQDSCLPTSLKKCNFEAISLHRLITQSFVFVLF</sequence>
<reference evidence="1 2" key="2">
    <citation type="journal article" date="2022" name="Mol. Ecol. Resour.">
        <title>The genomes of chicory, endive, great burdock and yacon provide insights into Asteraceae paleo-polyploidization history and plant inulin production.</title>
        <authorList>
            <person name="Fan W."/>
            <person name="Wang S."/>
            <person name="Wang H."/>
            <person name="Wang A."/>
            <person name="Jiang F."/>
            <person name="Liu H."/>
            <person name="Zhao H."/>
            <person name="Xu D."/>
            <person name="Zhang Y."/>
        </authorList>
    </citation>
    <scope>NUCLEOTIDE SEQUENCE [LARGE SCALE GENOMIC DNA]</scope>
    <source>
        <strain evidence="2">cv. Punajuju</strain>
        <tissue evidence="1">Leaves</tissue>
    </source>
</reference>
<evidence type="ECO:0000313" key="2">
    <source>
        <dbReference type="Proteomes" id="UP001055811"/>
    </source>
</evidence>
<reference evidence="2" key="1">
    <citation type="journal article" date="2022" name="Mol. Ecol. Resour.">
        <title>The genomes of chicory, endive, great burdock and yacon provide insights into Asteraceae palaeo-polyploidization history and plant inulin production.</title>
        <authorList>
            <person name="Fan W."/>
            <person name="Wang S."/>
            <person name="Wang H."/>
            <person name="Wang A."/>
            <person name="Jiang F."/>
            <person name="Liu H."/>
            <person name="Zhao H."/>
            <person name="Xu D."/>
            <person name="Zhang Y."/>
        </authorList>
    </citation>
    <scope>NUCLEOTIDE SEQUENCE [LARGE SCALE GENOMIC DNA]</scope>
    <source>
        <strain evidence="2">cv. Punajuju</strain>
    </source>
</reference>
<dbReference type="Proteomes" id="UP001055811">
    <property type="component" value="Linkage Group LG08"/>
</dbReference>
<protein>
    <submittedName>
        <fullName evidence="1">Uncharacterized protein</fullName>
    </submittedName>
</protein>